<dbReference type="SUPFAM" id="SSF53335">
    <property type="entry name" value="S-adenosyl-L-methionine-dependent methyltransferases"/>
    <property type="match status" value="1"/>
</dbReference>
<dbReference type="InterPro" id="IPR029063">
    <property type="entry name" value="SAM-dependent_MTases_sf"/>
</dbReference>
<name>A0A3A4KA48_9NOCA</name>
<dbReference type="Pfam" id="PF04672">
    <property type="entry name" value="Methyltransf_19"/>
    <property type="match status" value="1"/>
</dbReference>
<accession>A0A3A4KA48</accession>
<dbReference type="Gene3D" id="3.40.50.150">
    <property type="entry name" value="Vaccinia Virus protein VP39"/>
    <property type="match status" value="1"/>
</dbReference>
<dbReference type="GO" id="GO:0032259">
    <property type="term" value="P:methylation"/>
    <property type="evidence" value="ECO:0007669"/>
    <property type="project" value="UniProtKB-KW"/>
</dbReference>
<evidence type="ECO:0000313" key="1">
    <source>
        <dbReference type="EMBL" id="RJO78462.1"/>
    </source>
</evidence>
<keyword evidence="1" id="KW-0808">Transferase</keyword>
<keyword evidence="1" id="KW-0489">Methyltransferase</keyword>
<reference evidence="1 2" key="1">
    <citation type="submission" date="2018-09" db="EMBL/GenBank/DDBJ databases">
        <title>YIM PH21274 draft genome.</title>
        <authorList>
            <person name="Miao C."/>
        </authorList>
    </citation>
    <scope>NUCLEOTIDE SEQUENCE [LARGE SCALE GENOMIC DNA]</scope>
    <source>
        <strain evidence="1 2">YIM PH 21724</strain>
    </source>
</reference>
<dbReference type="EMBL" id="QZFU01000013">
    <property type="protein sequence ID" value="RJO78462.1"/>
    <property type="molecule type" value="Genomic_DNA"/>
</dbReference>
<dbReference type="GO" id="GO:0008168">
    <property type="term" value="F:methyltransferase activity"/>
    <property type="evidence" value="ECO:0007669"/>
    <property type="project" value="UniProtKB-KW"/>
</dbReference>
<dbReference type="Proteomes" id="UP000266677">
    <property type="component" value="Unassembled WGS sequence"/>
</dbReference>
<organism evidence="1 2">
    <name type="scientific">Nocardia panacis</name>
    <dbReference type="NCBI Taxonomy" id="2340916"/>
    <lineage>
        <taxon>Bacteria</taxon>
        <taxon>Bacillati</taxon>
        <taxon>Actinomycetota</taxon>
        <taxon>Actinomycetes</taxon>
        <taxon>Mycobacteriales</taxon>
        <taxon>Nocardiaceae</taxon>
        <taxon>Nocardia</taxon>
    </lineage>
</organism>
<proteinExistence type="predicted"/>
<keyword evidence="2" id="KW-1185">Reference proteome</keyword>
<dbReference type="AlphaFoldDB" id="A0A3A4KA48"/>
<dbReference type="OrthoDB" id="4134439at2"/>
<protein>
    <submittedName>
        <fullName evidence="1">SAM-dependent methyltransferase</fullName>
    </submittedName>
</protein>
<dbReference type="PIRSF" id="PIRSF017393">
    <property type="entry name" value="MTase_SAV2177"/>
    <property type="match status" value="1"/>
</dbReference>
<evidence type="ECO:0000313" key="2">
    <source>
        <dbReference type="Proteomes" id="UP000266677"/>
    </source>
</evidence>
<comment type="caution">
    <text evidence="1">The sequence shown here is derived from an EMBL/GenBank/DDBJ whole genome shotgun (WGS) entry which is preliminary data.</text>
</comment>
<sequence length="277" mass="30697">MAEDAAAIKAAFDAVDQSKPSIARVYDYILGGKDNYVVDQQIGDHFKKDLPGSVAIAFTNRQAMVRAIRDMTQAGMRQFIDFGSGLPTADNVHQVAERYAPDARVVYVDNDPIVLAHGRALLATNHHTTVIQADLREPKTIQQHPEVARLIDFDQPVGVVFSAILHHVNDDEHPGELVREWTDRVAPGSLVYISHFRSGHNAETEAAQEKLLSTFGRGTWRSDAEIEALFGDLEILEPGIKYCAQWRPDDQDAAIGQAGRELSIWEHLIVSGLARKN</sequence>
<dbReference type="RefSeq" id="WP_120038825.1">
    <property type="nucleotide sequence ID" value="NZ_QZFU01000013.1"/>
</dbReference>
<gene>
    <name evidence="1" type="ORF">D5S18_05095</name>
</gene>
<dbReference type="InterPro" id="IPR006764">
    <property type="entry name" value="SAM_dep_MeTrfase_SAV2177_type"/>
</dbReference>